<dbReference type="GO" id="GO:0004222">
    <property type="term" value="F:metalloendopeptidase activity"/>
    <property type="evidence" value="ECO:0007669"/>
    <property type="project" value="TreeGrafter"/>
</dbReference>
<dbReference type="InterPro" id="IPR050570">
    <property type="entry name" value="Cell_wall_metabolism_enzyme"/>
</dbReference>
<dbReference type="Gene3D" id="6.10.250.3150">
    <property type="match status" value="1"/>
</dbReference>
<keyword evidence="1 3" id="KW-0732">Signal</keyword>
<dbReference type="AlphaFoldDB" id="A0A0G1KJJ5"/>
<feature type="coiled-coil region" evidence="2">
    <location>
        <begin position="161"/>
        <end position="244"/>
    </location>
</feature>
<sequence>MVTLLALIFYFPALLSGRPVLADTGDLQQQIDAKNQEIQKLEAEIGQYQASIDEAESMAKTLSGEIKRLDTEVKKLNAQIILTQKRIAKKELEIKELGVDISNTQDSIKNRQENLAKILDGLRKTENEDMLETFLKYDSLSGFFDELEKIRNLDMSVRQNYEELKILKVDLEDRKKKAEAARRDLKNLQNDLINQREIQKDAKAEKTSLLSATKNQEALYQKLLKEREKRRAEIYDEIRLIENDLKKQIDFGTLPSFGRGILLNPIDGGVLTQGFGLNSFSRFTDVYGGNGHNGIDLRAQVGAPVRAAEGGIVKATGNTDYICPRGSYGRWVLIEHPNKLATLYAHLSLVRVSPRQEIARGDVIGYSGNTGYTTGPHLHFTVYDSRTVKLRQSRVCGILPYGGYLNPLNYL</sequence>
<gene>
    <name evidence="5" type="ORF">UW81_C0013G0005</name>
</gene>
<dbReference type="InterPro" id="IPR011055">
    <property type="entry name" value="Dup_hybrid_motif"/>
</dbReference>
<protein>
    <submittedName>
        <fullName evidence="5">Peptidase M23</fullName>
    </submittedName>
</protein>
<feature type="signal peptide" evidence="3">
    <location>
        <begin position="1"/>
        <end position="22"/>
    </location>
</feature>
<dbReference type="Pfam" id="PF01551">
    <property type="entry name" value="Peptidase_M23"/>
    <property type="match status" value="1"/>
</dbReference>
<comment type="caution">
    <text evidence="5">The sequence shown here is derived from an EMBL/GenBank/DDBJ whole genome shotgun (WGS) entry which is preliminary data.</text>
</comment>
<evidence type="ECO:0000259" key="4">
    <source>
        <dbReference type="Pfam" id="PF01551"/>
    </source>
</evidence>
<dbReference type="PANTHER" id="PTHR21666">
    <property type="entry name" value="PEPTIDASE-RELATED"/>
    <property type="match status" value="1"/>
</dbReference>
<feature type="chain" id="PRO_5002538233" evidence="3">
    <location>
        <begin position="23"/>
        <end position="411"/>
    </location>
</feature>
<dbReference type="Gene3D" id="2.70.70.10">
    <property type="entry name" value="Glucose Permease (Domain IIA)"/>
    <property type="match status" value="1"/>
</dbReference>
<dbReference type="SUPFAM" id="SSF51261">
    <property type="entry name" value="Duplicated hybrid motif"/>
    <property type="match status" value="1"/>
</dbReference>
<evidence type="ECO:0000313" key="5">
    <source>
        <dbReference type="EMBL" id="KKT83670.1"/>
    </source>
</evidence>
<evidence type="ECO:0000256" key="2">
    <source>
        <dbReference type="SAM" id="Coils"/>
    </source>
</evidence>
<feature type="domain" description="M23ase beta-sheet core" evidence="4">
    <location>
        <begin position="291"/>
        <end position="384"/>
    </location>
</feature>
<dbReference type="Proteomes" id="UP000033915">
    <property type="component" value="Unassembled WGS sequence"/>
</dbReference>
<accession>A0A0G1KJJ5</accession>
<reference evidence="5 6" key="1">
    <citation type="journal article" date="2015" name="Nature">
        <title>rRNA introns, odd ribosomes, and small enigmatic genomes across a large radiation of phyla.</title>
        <authorList>
            <person name="Brown C.T."/>
            <person name="Hug L.A."/>
            <person name="Thomas B.C."/>
            <person name="Sharon I."/>
            <person name="Castelle C.J."/>
            <person name="Singh A."/>
            <person name="Wilkins M.J."/>
            <person name="Williams K.H."/>
            <person name="Banfield J.F."/>
        </authorList>
    </citation>
    <scope>NUCLEOTIDE SEQUENCE [LARGE SCALE GENOMIC DNA]</scope>
</reference>
<dbReference type="CDD" id="cd12797">
    <property type="entry name" value="M23_peptidase"/>
    <property type="match status" value="1"/>
</dbReference>
<keyword evidence="2" id="KW-0175">Coiled coil</keyword>
<evidence type="ECO:0000256" key="3">
    <source>
        <dbReference type="SAM" id="SignalP"/>
    </source>
</evidence>
<feature type="coiled-coil region" evidence="2">
    <location>
        <begin position="24"/>
        <end position="128"/>
    </location>
</feature>
<dbReference type="PANTHER" id="PTHR21666:SF289">
    <property type="entry name" value="L-ALA--D-GLU ENDOPEPTIDASE"/>
    <property type="match status" value="1"/>
</dbReference>
<dbReference type="EMBL" id="LCJT01000013">
    <property type="protein sequence ID" value="KKT83670.1"/>
    <property type="molecule type" value="Genomic_DNA"/>
</dbReference>
<name>A0A0G1KJJ5_9BACT</name>
<dbReference type="InterPro" id="IPR016047">
    <property type="entry name" value="M23ase_b-sheet_dom"/>
</dbReference>
<organism evidence="5 6">
    <name type="scientific">Candidatus Giovannonibacteria bacterium GW2011_GWC2_44_9</name>
    <dbReference type="NCBI Taxonomy" id="1618658"/>
    <lineage>
        <taxon>Bacteria</taxon>
        <taxon>Candidatus Giovannoniibacteriota</taxon>
    </lineage>
</organism>
<proteinExistence type="predicted"/>
<evidence type="ECO:0000313" key="6">
    <source>
        <dbReference type="Proteomes" id="UP000033915"/>
    </source>
</evidence>
<evidence type="ECO:0000256" key="1">
    <source>
        <dbReference type="ARBA" id="ARBA00022729"/>
    </source>
</evidence>